<dbReference type="InterPro" id="IPR002938">
    <property type="entry name" value="FAD-bd"/>
</dbReference>
<dbReference type="SUPFAM" id="SSF51905">
    <property type="entry name" value="FAD/NAD(P)-binding domain"/>
    <property type="match status" value="1"/>
</dbReference>
<evidence type="ECO:0000256" key="3">
    <source>
        <dbReference type="ARBA" id="ARBA00022827"/>
    </source>
</evidence>
<accession>A0A6J4JUL9</accession>
<keyword evidence="3" id="KW-0274">FAD</keyword>
<evidence type="ECO:0000256" key="1">
    <source>
        <dbReference type="ARBA" id="ARBA00001974"/>
    </source>
</evidence>
<proteinExistence type="predicted"/>
<evidence type="ECO:0000256" key="2">
    <source>
        <dbReference type="ARBA" id="ARBA00022630"/>
    </source>
</evidence>
<gene>
    <name evidence="6" type="ORF">AVDCRST_MAG41-4152</name>
</gene>
<dbReference type="GO" id="GO:0016491">
    <property type="term" value="F:oxidoreductase activity"/>
    <property type="evidence" value="ECO:0007669"/>
    <property type="project" value="UniProtKB-KW"/>
</dbReference>
<dbReference type="PANTHER" id="PTHR46496:SF1">
    <property type="entry name" value="ZEAXANTHIN EPOXIDASE, CHLOROPLASTIC"/>
    <property type="match status" value="1"/>
</dbReference>
<dbReference type="PANTHER" id="PTHR46496">
    <property type="match status" value="1"/>
</dbReference>
<sequence>MSTREPRKAIVAGAGIGGLTAAATLRKIGLEVEIYERAKELKHAGGALSLMSNGVLALRSVGVEPNFAKYSDTLSELSFRTTSGKIIKTLKFRGITEELGAPTYGMRRGDLQRLLLDEIGDTRIELNSKAAGFEADDDGVRLHLEDGRTVHGDLLIGADGIDSAVRRQLVGPETARDAGYLCWLATPVYSDPERVPAGYAAHYWGDGARFGIANIGFGRVYWWGTKNMSPEAVHAYRGGRDDVLRTFAGWAPEVVAMIKGTPEEEIIVVRAQDRPFLEHWGRGRVTLLGDAAHPILTALGQGAALAMEDAAVLAHHLAGATDVPAALRAYENERGPRIRELIRRARTMSKLEQSEGRLGVAFRNTYFRLLPDWAIERYNRSVMSFSLEQPRVPS</sequence>
<dbReference type="EMBL" id="CADCTP010000394">
    <property type="protein sequence ID" value="CAA9287797.1"/>
    <property type="molecule type" value="Genomic_DNA"/>
</dbReference>
<feature type="domain" description="FAD-binding" evidence="5">
    <location>
        <begin position="9"/>
        <end position="345"/>
    </location>
</feature>
<dbReference type="Pfam" id="PF01494">
    <property type="entry name" value="FAD_binding_3"/>
    <property type="match status" value="1"/>
</dbReference>
<evidence type="ECO:0000259" key="5">
    <source>
        <dbReference type="Pfam" id="PF01494"/>
    </source>
</evidence>
<dbReference type="GO" id="GO:0071949">
    <property type="term" value="F:FAD binding"/>
    <property type="evidence" value="ECO:0007669"/>
    <property type="project" value="InterPro"/>
</dbReference>
<keyword evidence="2" id="KW-0285">Flavoprotein</keyword>
<evidence type="ECO:0000313" key="6">
    <source>
        <dbReference type="EMBL" id="CAA9287797.1"/>
    </source>
</evidence>
<comment type="cofactor">
    <cofactor evidence="1">
        <name>FAD</name>
        <dbReference type="ChEBI" id="CHEBI:57692"/>
    </cofactor>
</comment>
<name>A0A6J4JUL9_9ACTN</name>
<reference evidence="6" key="1">
    <citation type="submission" date="2020-02" db="EMBL/GenBank/DDBJ databases">
        <authorList>
            <person name="Meier V. D."/>
        </authorList>
    </citation>
    <scope>NUCLEOTIDE SEQUENCE</scope>
    <source>
        <strain evidence="6">AVDCRST_MAG41</strain>
    </source>
</reference>
<dbReference type="PRINTS" id="PR00420">
    <property type="entry name" value="RNGMNOXGNASE"/>
</dbReference>
<evidence type="ECO:0000256" key="4">
    <source>
        <dbReference type="ARBA" id="ARBA00023002"/>
    </source>
</evidence>
<dbReference type="InterPro" id="IPR036188">
    <property type="entry name" value="FAD/NAD-bd_sf"/>
</dbReference>
<dbReference type="AlphaFoldDB" id="A0A6J4JUL9"/>
<protein>
    <recommendedName>
        <fullName evidence="5">FAD-binding domain-containing protein</fullName>
    </recommendedName>
</protein>
<organism evidence="6">
    <name type="scientific">uncultured Mycobacteriales bacterium</name>
    <dbReference type="NCBI Taxonomy" id="581187"/>
    <lineage>
        <taxon>Bacteria</taxon>
        <taxon>Bacillati</taxon>
        <taxon>Actinomycetota</taxon>
        <taxon>Actinomycetes</taxon>
        <taxon>Mycobacteriales</taxon>
        <taxon>environmental samples</taxon>
    </lineage>
</organism>
<dbReference type="Gene3D" id="3.50.50.60">
    <property type="entry name" value="FAD/NAD(P)-binding domain"/>
    <property type="match status" value="1"/>
</dbReference>
<keyword evidence="4" id="KW-0560">Oxidoreductase</keyword>